<feature type="transmembrane region" description="Helical" evidence="1">
    <location>
        <begin position="464"/>
        <end position="483"/>
    </location>
</feature>
<dbReference type="InterPro" id="IPR001036">
    <property type="entry name" value="Acrflvin-R"/>
</dbReference>
<accession>A0ABN0TIN2</accession>
<name>A0ABN0TIN2_9GAMM</name>
<dbReference type="Gene3D" id="3.30.70.1320">
    <property type="entry name" value="Multidrug efflux transporter AcrB pore domain like"/>
    <property type="match status" value="1"/>
</dbReference>
<dbReference type="SUPFAM" id="SSF82866">
    <property type="entry name" value="Multidrug efflux transporter AcrB transmembrane domain"/>
    <property type="match status" value="2"/>
</dbReference>
<evidence type="ECO:0000313" key="3">
    <source>
        <dbReference type="Proteomes" id="UP001501476"/>
    </source>
</evidence>
<evidence type="ECO:0000256" key="1">
    <source>
        <dbReference type="SAM" id="Phobius"/>
    </source>
</evidence>
<dbReference type="PANTHER" id="PTHR32063:SF33">
    <property type="entry name" value="RND SUPERFAMILY EFFLUX PUMP PERMEASE COMPONENT"/>
    <property type="match status" value="1"/>
</dbReference>
<gene>
    <name evidence="2" type="ORF">GCM10008964_12700</name>
</gene>
<feature type="transmembrane region" description="Helical" evidence="1">
    <location>
        <begin position="361"/>
        <end position="381"/>
    </location>
</feature>
<dbReference type="PANTHER" id="PTHR32063">
    <property type="match status" value="1"/>
</dbReference>
<dbReference type="Gene3D" id="3.30.70.1440">
    <property type="entry name" value="Multidrug efflux transporter AcrB pore domain"/>
    <property type="match status" value="1"/>
</dbReference>
<feature type="transmembrane region" description="Helical" evidence="1">
    <location>
        <begin position="335"/>
        <end position="354"/>
    </location>
</feature>
<reference evidence="2 3" key="1">
    <citation type="journal article" date="2019" name="Int. J. Syst. Evol. Microbiol.">
        <title>The Global Catalogue of Microorganisms (GCM) 10K type strain sequencing project: providing services to taxonomists for standard genome sequencing and annotation.</title>
        <authorList>
            <consortium name="The Broad Institute Genomics Platform"/>
            <consortium name="The Broad Institute Genome Sequencing Center for Infectious Disease"/>
            <person name="Wu L."/>
            <person name="Ma J."/>
        </authorList>
    </citation>
    <scope>NUCLEOTIDE SEQUENCE [LARGE SCALE GENOMIC DNA]</scope>
    <source>
        <strain evidence="2 3">JCM 6886</strain>
    </source>
</reference>
<organism evidence="2 3">
    <name type="scientific">Methylophaga marina</name>
    <dbReference type="NCBI Taxonomy" id="45495"/>
    <lineage>
        <taxon>Bacteria</taxon>
        <taxon>Pseudomonadati</taxon>
        <taxon>Pseudomonadota</taxon>
        <taxon>Gammaproteobacteria</taxon>
        <taxon>Thiotrichales</taxon>
        <taxon>Piscirickettsiaceae</taxon>
        <taxon>Methylophaga</taxon>
    </lineage>
</organism>
<feature type="transmembrane region" description="Helical" evidence="1">
    <location>
        <begin position="433"/>
        <end position="458"/>
    </location>
</feature>
<proteinExistence type="predicted"/>
<dbReference type="Gene3D" id="3.30.2090.10">
    <property type="entry name" value="Multidrug efflux transporter AcrB TolC docking domain, DN and DC subdomains"/>
    <property type="match status" value="2"/>
</dbReference>
<feature type="transmembrane region" description="Helical" evidence="1">
    <location>
        <begin position="898"/>
        <end position="918"/>
    </location>
</feature>
<feature type="transmembrane region" description="Helical" evidence="1">
    <location>
        <begin position="1001"/>
        <end position="1027"/>
    </location>
</feature>
<dbReference type="SUPFAM" id="SSF82714">
    <property type="entry name" value="Multidrug efflux transporter AcrB TolC docking domain, DN and DC subdomains"/>
    <property type="match status" value="2"/>
</dbReference>
<feature type="transmembrane region" description="Helical" evidence="1">
    <location>
        <begin position="20"/>
        <end position="37"/>
    </location>
</feature>
<feature type="transmembrane region" description="Helical" evidence="1">
    <location>
        <begin position="872"/>
        <end position="891"/>
    </location>
</feature>
<feature type="transmembrane region" description="Helical" evidence="1">
    <location>
        <begin position="529"/>
        <end position="554"/>
    </location>
</feature>
<keyword evidence="3" id="KW-1185">Reference proteome</keyword>
<dbReference type="InterPro" id="IPR027463">
    <property type="entry name" value="AcrB_DN_DC_subdom"/>
</dbReference>
<dbReference type="Proteomes" id="UP001501476">
    <property type="component" value="Unassembled WGS sequence"/>
</dbReference>
<feature type="transmembrane region" description="Helical" evidence="1">
    <location>
        <begin position="924"/>
        <end position="948"/>
    </location>
</feature>
<dbReference type="SUPFAM" id="SSF82693">
    <property type="entry name" value="Multidrug efflux transporter AcrB pore domain, PN1, PN2, PC1 and PC2 subdomains"/>
    <property type="match status" value="1"/>
</dbReference>
<dbReference type="Gene3D" id="3.30.70.1430">
    <property type="entry name" value="Multidrug efflux transporter AcrB pore domain"/>
    <property type="match status" value="2"/>
</dbReference>
<keyword evidence="1" id="KW-0472">Membrane</keyword>
<dbReference type="PRINTS" id="PR00702">
    <property type="entry name" value="ACRIFLAVINRP"/>
</dbReference>
<comment type="caution">
    <text evidence="2">The sequence shown here is derived from an EMBL/GenBank/DDBJ whole genome shotgun (WGS) entry which is preliminary data.</text>
</comment>
<dbReference type="Pfam" id="PF00873">
    <property type="entry name" value="ACR_tran"/>
    <property type="match status" value="1"/>
</dbReference>
<dbReference type="Gene3D" id="1.20.1640.10">
    <property type="entry name" value="Multidrug efflux transporter AcrB transmembrane domain"/>
    <property type="match status" value="2"/>
</dbReference>
<evidence type="ECO:0000313" key="2">
    <source>
        <dbReference type="EMBL" id="GAA0222631.1"/>
    </source>
</evidence>
<sequence>MSLPAHRTDIIGIFAQHKVAANLLMLMMLIGGFVSLSKLNTQFFPNFALDVITVSVVWRGASAEDVEDALTSRIEQELRTIDYVDKMTSTSSYGSSLVTLEFEEGTEMGQALDQVKDHVARLRNLPSDAETPEISIVTRYDNVARLLVTTDGHLDELRGLVHQIEHELLDAGISRVNITGLPDEEMAIKVSTSTLESLGLSFGDVSQRVADQSQDLPAGEIGNGETARQIRSLDQRRDADAFGDISLKSDYEGRVLLIEDVADVERRAMRDQVKVFYHGQPAVEIELQRTENADALASARIMENWLEQARPTLPKGVDIRVYDASWSLIQERINLLLSNGLGGLLLVLAILFLFLHGRVAFWVAVGIPVSFMAALTVLYMLGGSINMISLFALIMALGIIVDDAIVVGEDALSHYQSGERSLSAAEGGARRMLAPVISSSLTTIAAFLPLMLISGVIGNILFDIPFVVICVIIASLVESFLILPGHLRHTFHSMHHDKPGQLRVWLDDKFEQFREQFFRPLVTLAVKNSVVTISLTLAILILSISLLASGRILFNFFPSPEGTTITANARFVAGTPKQDVEQFLQHINLALDKAEADYEQNIVKMAVTRLGSASSANSNVSSSQADERFGSVQLEMISPDKRDIRNKAFIHDWRQYIELPPGIETFTISEMRGGPPGSDIDIRLSGATAEQLKKASHEIAEKLKNYAGVSAIEDDMPYGQEQLIYRIKGQGDVLGLTVENVGRQLRAAFDGQLVQIFQDGDDEVEVRIMLPDAERNTLATLENFMLRLPNGGSAPLSSVVEFESRRGFDVLRHTDTQLAIHITATVDAVVNNNNAILNDMKASFLPALSSKYGVKIAYEGRAEEQAETMTDMAQGTLLAFVMIYLVLAWVFSSYGWPLVVMAAIPFGLIGALIGHWLLGIDLTILSLFGIFGLSGIVVNDSIILVTFFKQLRESGLATHQAIIEASTQRLRAVLLTSLTTIAGLTPLLFETSLQAQFLIPMAVSMSFGLMFSTVLVLLVIPAMLAVYEQMADKFLPKRTQTVTI</sequence>
<keyword evidence="1" id="KW-0812">Transmembrane</keyword>
<protein>
    <submittedName>
        <fullName evidence="2">Efflux RND transporter permease subunit</fullName>
    </submittedName>
</protein>
<dbReference type="EMBL" id="BAAADG010000004">
    <property type="protein sequence ID" value="GAA0222631.1"/>
    <property type="molecule type" value="Genomic_DNA"/>
</dbReference>
<feature type="transmembrane region" description="Helical" evidence="1">
    <location>
        <begin position="387"/>
        <end position="412"/>
    </location>
</feature>
<keyword evidence="1" id="KW-1133">Transmembrane helix</keyword>
<dbReference type="RefSeq" id="WP_343749606.1">
    <property type="nucleotide sequence ID" value="NZ_BAAADG010000004.1"/>
</dbReference>